<keyword evidence="2" id="KW-0479">Metal-binding</keyword>
<evidence type="ECO:0000313" key="7">
    <source>
        <dbReference type="EMBL" id="OIR12206.1"/>
    </source>
</evidence>
<comment type="cofactor">
    <cofactor evidence="5">
        <name>[2Fe-2S] cluster</name>
        <dbReference type="ChEBI" id="CHEBI:190135"/>
    </cofactor>
</comment>
<feature type="domain" description="Rieske" evidence="6">
    <location>
        <begin position="9"/>
        <end position="108"/>
    </location>
</feature>
<keyword evidence="7" id="KW-0560">Oxidoreductase</keyword>
<dbReference type="AlphaFoldDB" id="A0A1J5TJJ7"/>
<evidence type="ECO:0000259" key="6">
    <source>
        <dbReference type="PROSITE" id="PS51296"/>
    </source>
</evidence>
<evidence type="ECO:0000256" key="5">
    <source>
        <dbReference type="ARBA" id="ARBA00034078"/>
    </source>
</evidence>
<name>A0A1J5TJJ7_9ZZZZ</name>
<dbReference type="GO" id="GO:0051537">
    <property type="term" value="F:2 iron, 2 sulfur cluster binding"/>
    <property type="evidence" value="ECO:0007669"/>
    <property type="project" value="UniProtKB-KW"/>
</dbReference>
<accession>A0A1J5TJJ7</accession>
<organism evidence="7">
    <name type="scientific">mine drainage metagenome</name>
    <dbReference type="NCBI Taxonomy" id="410659"/>
    <lineage>
        <taxon>unclassified sequences</taxon>
        <taxon>metagenomes</taxon>
        <taxon>ecological metagenomes</taxon>
    </lineage>
</organism>
<dbReference type="SUPFAM" id="SSF50022">
    <property type="entry name" value="ISP domain"/>
    <property type="match status" value="1"/>
</dbReference>
<keyword evidence="4" id="KW-0411">Iron-sulfur</keyword>
<reference evidence="7" key="1">
    <citation type="submission" date="2016-10" db="EMBL/GenBank/DDBJ databases">
        <title>Sequence of Gallionella enrichment culture.</title>
        <authorList>
            <person name="Poehlein A."/>
            <person name="Muehling M."/>
            <person name="Daniel R."/>
        </authorList>
    </citation>
    <scope>NUCLEOTIDE SEQUENCE</scope>
</reference>
<keyword evidence="1" id="KW-0001">2Fe-2S</keyword>
<dbReference type="EMBL" id="MLJW01000018">
    <property type="protein sequence ID" value="OIR12206.1"/>
    <property type="molecule type" value="Genomic_DNA"/>
</dbReference>
<dbReference type="PROSITE" id="PS51296">
    <property type="entry name" value="RIESKE"/>
    <property type="match status" value="1"/>
</dbReference>
<dbReference type="GO" id="GO:0046872">
    <property type="term" value="F:metal ion binding"/>
    <property type="evidence" value="ECO:0007669"/>
    <property type="project" value="UniProtKB-KW"/>
</dbReference>
<dbReference type="PANTHER" id="PTHR21496:SF0">
    <property type="entry name" value="RIESKE DOMAIN-CONTAINING PROTEIN"/>
    <property type="match status" value="1"/>
</dbReference>
<dbReference type="InterPro" id="IPR017941">
    <property type="entry name" value="Rieske_2Fe-2S"/>
</dbReference>
<dbReference type="Pfam" id="PF00355">
    <property type="entry name" value="Rieske"/>
    <property type="match status" value="1"/>
</dbReference>
<sequence>MSSTKTYKWFKVAESTDDLEWKQNDMCVVEAGGKKISLAKFKEQIFAFAYKCPHAGGIMTDGCLDALGHAVCPIHRYKFELERGRNVSGEGYYLKIYPVECRPDGIFVGFEEKGFFNWL</sequence>
<gene>
    <name evidence="7" type="primary">ndoA_1</name>
    <name evidence="7" type="ORF">GALL_64580</name>
</gene>
<dbReference type="GO" id="GO:0051213">
    <property type="term" value="F:dioxygenase activity"/>
    <property type="evidence" value="ECO:0007669"/>
    <property type="project" value="UniProtKB-KW"/>
</dbReference>
<comment type="caution">
    <text evidence="7">The sequence shown here is derived from an EMBL/GenBank/DDBJ whole genome shotgun (WGS) entry which is preliminary data.</text>
</comment>
<dbReference type="InterPro" id="IPR036922">
    <property type="entry name" value="Rieske_2Fe-2S_sf"/>
</dbReference>
<evidence type="ECO:0000256" key="2">
    <source>
        <dbReference type="ARBA" id="ARBA00022723"/>
    </source>
</evidence>
<proteinExistence type="predicted"/>
<dbReference type="Gene3D" id="2.102.10.10">
    <property type="entry name" value="Rieske [2Fe-2S] iron-sulphur domain"/>
    <property type="match status" value="1"/>
</dbReference>
<evidence type="ECO:0000256" key="1">
    <source>
        <dbReference type="ARBA" id="ARBA00022714"/>
    </source>
</evidence>
<evidence type="ECO:0000256" key="4">
    <source>
        <dbReference type="ARBA" id="ARBA00023014"/>
    </source>
</evidence>
<evidence type="ECO:0000256" key="3">
    <source>
        <dbReference type="ARBA" id="ARBA00023004"/>
    </source>
</evidence>
<dbReference type="PANTHER" id="PTHR21496">
    <property type="entry name" value="FERREDOXIN-RELATED"/>
    <property type="match status" value="1"/>
</dbReference>
<protein>
    <submittedName>
        <fullName evidence="7">Naphthalene 1,2-dioxygenase system ferredoxin subunit</fullName>
    </submittedName>
</protein>
<keyword evidence="7" id="KW-0223">Dioxygenase</keyword>
<keyword evidence="3" id="KW-0408">Iron</keyword>